<organism evidence="5 6">
    <name type="scientific">Vigna mungo</name>
    <name type="common">Black gram</name>
    <name type="synonym">Phaseolus mungo</name>
    <dbReference type="NCBI Taxonomy" id="3915"/>
    <lineage>
        <taxon>Eukaryota</taxon>
        <taxon>Viridiplantae</taxon>
        <taxon>Streptophyta</taxon>
        <taxon>Embryophyta</taxon>
        <taxon>Tracheophyta</taxon>
        <taxon>Spermatophyta</taxon>
        <taxon>Magnoliopsida</taxon>
        <taxon>eudicotyledons</taxon>
        <taxon>Gunneridae</taxon>
        <taxon>Pentapetalae</taxon>
        <taxon>rosids</taxon>
        <taxon>fabids</taxon>
        <taxon>Fabales</taxon>
        <taxon>Fabaceae</taxon>
        <taxon>Papilionoideae</taxon>
        <taxon>50 kb inversion clade</taxon>
        <taxon>NPAAA clade</taxon>
        <taxon>indigoferoid/millettioid clade</taxon>
        <taxon>Phaseoleae</taxon>
        <taxon>Vigna</taxon>
    </lineage>
</organism>
<feature type="compositionally biased region" description="Acidic residues" evidence="1">
    <location>
        <begin position="199"/>
        <end position="216"/>
    </location>
</feature>
<evidence type="ECO:0000259" key="4">
    <source>
        <dbReference type="Pfam" id="PF26130"/>
    </source>
</evidence>
<feature type="region of interest" description="Disordered" evidence="1">
    <location>
        <begin position="198"/>
        <end position="249"/>
    </location>
</feature>
<proteinExistence type="predicted"/>
<dbReference type="Pfam" id="PF03108">
    <property type="entry name" value="DBD_Tnp_Mut"/>
    <property type="match status" value="1"/>
</dbReference>
<feature type="compositionally biased region" description="Acidic residues" evidence="1">
    <location>
        <begin position="227"/>
        <end position="249"/>
    </location>
</feature>
<dbReference type="InterPro" id="IPR018289">
    <property type="entry name" value="MULE_transposase_dom"/>
</dbReference>
<gene>
    <name evidence="5" type="ORF">V8G54_004695</name>
</gene>
<evidence type="ECO:0000256" key="1">
    <source>
        <dbReference type="SAM" id="MobiDB-lite"/>
    </source>
</evidence>
<dbReference type="InterPro" id="IPR004332">
    <property type="entry name" value="Transposase_MuDR"/>
</dbReference>
<dbReference type="Pfam" id="PF10551">
    <property type="entry name" value="MULE"/>
    <property type="match status" value="1"/>
</dbReference>
<dbReference type="InterPro" id="IPR058594">
    <property type="entry name" value="PB1-like_dom_pln"/>
</dbReference>
<dbReference type="PANTHER" id="PTHR31973:SF187">
    <property type="entry name" value="MUTATOR TRANSPOSASE MUDRA PROTEIN"/>
    <property type="match status" value="1"/>
</dbReference>
<feature type="domain" description="PB1-like" evidence="4">
    <location>
        <begin position="55"/>
        <end position="150"/>
    </location>
</feature>
<evidence type="ECO:0000313" key="5">
    <source>
        <dbReference type="EMBL" id="WVZ26151.1"/>
    </source>
</evidence>
<dbReference type="PANTHER" id="PTHR31973">
    <property type="entry name" value="POLYPROTEIN, PUTATIVE-RELATED"/>
    <property type="match status" value="1"/>
</dbReference>
<accession>A0AAQ3PDX3</accession>
<feature type="domain" description="MULE transposase" evidence="3">
    <location>
        <begin position="528"/>
        <end position="580"/>
    </location>
</feature>
<dbReference type="Proteomes" id="UP001374535">
    <property type="component" value="Chromosome 1"/>
</dbReference>
<evidence type="ECO:0000259" key="3">
    <source>
        <dbReference type="Pfam" id="PF10551"/>
    </source>
</evidence>
<feature type="domain" description="Transposase MuDR plant" evidence="2">
    <location>
        <begin position="328"/>
        <end position="388"/>
    </location>
</feature>
<dbReference type="AlphaFoldDB" id="A0AAQ3PDX3"/>
<evidence type="ECO:0000259" key="2">
    <source>
        <dbReference type="Pfam" id="PF03108"/>
    </source>
</evidence>
<reference evidence="5 6" key="1">
    <citation type="journal article" date="2023" name="Life. Sci Alliance">
        <title>Evolutionary insights into 3D genome organization and epigenetic landscape of Vigna mungo.</title>
        <authorList>
            <person name="Junaid A."/>
            <person name="Singh B."/>
            <person name="Bhatia S."/>
        </authorList>
    </citation>
    <scope>NUCLEOTIDE SEQUENCE [LARGE SCALE GENOMIC DNA]</scope>
    <source>
        <strain evidence="5">Urdbean</strain>
    </source>
</reference>
<dbReference type="Pfam" id="PF26130">
    <property type="entry name" value="PB1-like"/>
    <property type="match status" value="1"/>
</dbReference>
<dbReference type="EMBL" id="CP144700">
    <property type="protein sequence ID" value="WVZ26151.1"/>
    <property type="molecule type" value="Genomic_DNA"/>
</dbReference>
<evidence type="ECO:0000313" key="6">
    <source>
        <dbReference type="Proteomes" id="UP001374535"/>
    </source>
</evidence>
<keyword evidence="6" id="KW-1185">Reference proteome</keyword>
<name>A0AAQ3PDX3_VIGMU</name>
<evidence type="ECO:0008006" key="7">
    <source>
        <dbReference type="Google" id="ProtNLM"/>
    </source>
</evidence>
<protein>
    <recommendedName>
        <fullName evidence="7">Transposase MuDR plant domain-containing protein</fullName>
    </recommendedName>
</protein>
<sequence length="622" mass="70471">MKSEIRAFEITLEIEDRVKCTFGDLEVLLALFVVYLEVRSEFYSKVHSKMANCDFEVVFHHGGKFVNDGSLKYEFGETSTLKIDPDRWIYFEILSILKEMGYINVKELWYSVGGGSVLKGRLELLFDDNGASHLVNLAILNGQSHLYVMHMVSDPEYVPILGDGVEAGNNKRVDVEDGNDNCVEAEVEGEDIRAVLGDNVEDGNDNCVEAETEGESDGAVLGKDTDGDNDNGVEAEAEGEDDRGHDDYDDVFSEDNLVEVSVHGVEGENDFCKRSEEVEVGGPSGSSNPFQHESESLDCLVLSDSSNDHRDHYGNFGTFSMPKSMEEYKWEVGTFLNEKKDFTKAIRSYGVENGRKLKVFKNDKRRVCVKCCGAKGKCPWYAYCAYKAAQNTWQLRKIINNHTCSKEFNIRLVTSKWLNGRLEKTIKENSSINLTNLQNKVSKKWNISVSRSTTFRAKTMAYKKIEGDFKEQYKRLHDYANELLRSNPRSTVKVSVNLDANEENRIFKRLYVCLKACKVSFISCRPIIGLDGCFLKGKYGGELLSAIGRDGNDYMLPLAYAVVEVENKETWTWFLELLIDDLSGAANCSTYTFISYQQKYDTLLFDVLVFEINFYTCIDYFG</sequence>